<accession>A0ABX2RF98</accession>
<dbReference type="Proteomes" id="UP000604066">
    <property type="component" value="Unassembled WGS sequence"/>
</dbReference>
<keyword evidence="3" id="KW-1185">Reference proteome</keyword>
<reference evidence="2 3" key="1">
    <citation type="submission" date="2020-07" db="EMBL/GenBank/DDBJ databases">
        <title>Genomic Encyclopedia of Type Strains, Phase III (KMG-III): the genomes of soil and plant-associated and newly described type strains.</title>
        <authorList>
            <person name="Whitman W."/>
        </authorList>
    </citation>
    <scope>NUCLEOTIDE SEQUENCE [LARGE SCALE GENOMIC DNA]</scope>
    <source>
        <strain evidence="2 3">DSM 11255</strain>
    </source>
</reference>
<evidence type="ECO:0000313" key="3">
    <source>
        <dbReference type="Proteomes" id="UP000604066"/>
    </source>
</evidence>
<organism evidence="2 3">
    <name type="scientific">Carboxydothermus ferrireducens DSM 11255</name>
    <dbReference type="NCBI Taxonomy" id="1119529"/>
    <lineage>
        <taxon>Bacteria</taxon>
        <taxon>Bacillati</taxon>
        <taxon>Bacillota</taxon>
        <taxon>Clostridia</taxon>
        <taxon>Thermoanaerobacterales</taxon>
        <taxon>Thermoanaerobacteraceae</taxon>
        <taxon>Carboxydothermus</taxon>
    </lineage>
</organism>
<name>A0ABX2RF98_9THEO</name>
<evidence type="ECO:0000256" key="1">
    <source>
        <dbReference type="SAM" id="MobiDB-lite"/>
    </source>
</evidence>
<gene>
    <name evidence="2" type="ORF">HDG70_002474</name>
</gene>
<dbReference type="EMBL" id="JACCBS010000003">
    <property type="protein sequence ID" value="NYE58723.1"/>
    <property type="molecule type" value="Genomic_DNA"/>
</dbReference>
<proteinExistence type="predicted"/>
<dbReference type="RefSeq" id="WP_154652719.1">
    <property type="nucleotide sequence ID" value="NZ_ATYG01000011.1"/>
</dbReference>
<evidence type="ECO:0000313" key="2">
    <source>
        <dbReference type="EMBL" id="NYE58723.1"/>
    </source>
</evidence>
<sequence length="55" mass="5860">MPPGLSRPLKASDKTEEQSSGQRAPGELEVRGWKLEVGESAVKELSAGADPTKPR</sequence>
<comment type="caution">
    <text evidence="2">The sequence shown here is derived from an EMBL/GenBank/DDBJ whole genome shotgun (WGS) entry which is preliminary data.</text>
</comment>
<protein>
    <submittedName>
        <fullName evidence="2">Uncharacterized protein</fullName>
    </submittedName>
</protein>
<feature type="region of interest" description="Disordered" evidence="1">
    <location>
        <begin position="1"/>
        <end position="32"/>
    </location>
</feature>